<dbReference type="Proteomes" id="UP001044222">
    <property type="component" value="Chromosome 15"/>
</dbReference>
<evidence type="ECO:0000313" key="2">
    <source>
        <dbReference type="EMBL" id="KAG5835183.1"/>
    </source>
</evidence>
<protein>
    <submittedName>
        <fullName evidence="2">Uncharacterized protein</fullName>
    </submittedName>
</protein>
<accession>A0A9D3RLU4</accession>
<dbReference type="EMBL" id="JAFIRN010000015">
    <property type="protein sequence ID" value="KAG5835183.1"/>
    <property type="molecule type" value="Genomic_DNA"/>
</dbReference>
<proteinExistence type="predicted"/>
<sequence length="124" mass="13170">MRQVPHQVSALTFYRYDQPIVDYCQAHQSLHLNMGFEGPPQGLERLEDLGPRDGGTIQTVAIPTGPAASLANPRTTPTATPSGGPRPRLPARRAVHANFRTLEPAGSTSANSGAMRGRGLTDAA</sequence>
<evidence type="ECO:0000313" key="3">
    <source>
        <dbReference type="Proteomes" id="UP001044222"/>
    </source>
</evidence>
<keyword evidence="3" id="KW-1185">Reference proteome</keyword>
<evidence type="ECO:0000256" key="1">
    <source>
        <dbReference type="SAM" id="MobiDB-lite"/>
    </source>
</evidence>
<dbReference type="AlphaFoldDB" id="A0A9D3RLU4"/>
<comment type="caution">
    <text evidence="2">The sequence shown here is derived from an EMBL/GenBank/DDBJ whole genome shotgun (WGS) entry which is preliminary data.</text>
</comment>
<organism evidence="2 3">
    <name type="scientific">Anguilla anguilla</name>
    <name type="common">European freshwater eel</name>
    <name type="synonym">Muraena anguilla</name>
    <dbReference type="NCBI Taxonomy" id="7936"/>
    <lineage>
        <taxon>Eukaryota</taxon>
        <taxon>Metazoa</taxon>
        <taxon>Chordata</taxon>
        <taxon>Craniata</taxon>
        <taxon>Vertebrata</taxon>
        <taxon>Euteleostomi</taxon>
        <taxon>Actinopterygii</taxon>
        <taxon>Neopterygii</taxon>
        <taxon>Teleostei</taxon>
        <taxon>Anguilliformes</taxon>
        <taxon>Anguillidae</taxon>
        <taxon>Anguilla</taxon>
    </lineage>
</organism>
<reference evidence="2" key="1">
    <citation type="submission" date="2021-01" db="EMBL/GenBank/DDBJ databases">
        <title>A chromosome-scale assembly of European eel, Anguilla anguilla.</title>
        <authorList>
            <person name="Henkel C."/>
            <person name="Jong-Raadsen S.A."/>
            <person name="Dufour S."/>
            <person name="Weltzien F.-A."/>
            <person name="Palstra A.P."/>
            <person name="Pelster B."/>
            <person name="Spaink H.P."/>
            <person name="Van Den Thillart G.E."/>
            <person name="Jansen H."/>
            <person name="Zahm M."/>
            <person name="Klopp C."/>
            <person name="Cedric C."/>
            <person name="Louis A."/>
            <person name="Berthelot C."/>
            <person name="Parey E."/>
            <person name="Roest Crollius H."/>
            <person name="Montfort J."/>
            <person name="Robinson-Rechavi M."/>
            <person name="Bucao C."/>
            <person name="Bouchez O."/>
            <person name="Gislard M."/>
            <person name="Lluch J."/>
            <person name="Milhes M."/>
            <person name="Lampietro C."/>
            <person name="Lopez Roques C."/>
            <person name="Donnadieu C."/>
            <person name="Braasch I."/>
            <person name="Desvignes T."/>
            <person name="Postlethwait J."/>
            <person name="Bobe J."/>
            <person name="Guiguen Y."/>
            <person name="Dirks R."/>
        </authorList>
    </citation>
    <scope>NUCLEOTIDE SEQUENCE</scope>
    <source>
        <strain evidence="2">Tag_6206</strain>
        <tissue evidence="2">Liver</tissue>
    </source>
</reference>
<name>A0A9D3RLU4_ANGAN</name>
<feature type="region of interest" description="Disordered" evidence="1">
    <location>
        <begin position="49"/>
        <end position="124"/>
    </location>
</feature>
<gene>
    <name evidence="2" type="ORF">ANANG_G00269430</name>
</gene>